<gene>
    <name evidence="2" type="ORF">ACFY35_09410</name>
</gene>
<proteinExistence type="predicted"/>
<dbReference type="Gene3D" id="1.20.120.520">
    <property type="entry name" value="nmb1532 protein domain like"/>
    <property type="match status" value="1"/>
</dbReference>
<dbReference type="RefSeq" id="WP_020518290.1">
    <property type="nucleotide sequence ID" value="NZ_JBIAZU010000002.1"/>
</dbReference>
<evidence type="ECO:0000313" key="2">
    <source>
        <dbReference type="EMBL" id="MFF5289645.1"/>
    </source>
</evidence>
<evidence type="ECO:0000259" key="1">
    <source>
        <dbReference type="Pfam" id="PF01814"/>
    </source>
</evidence>
<reference evidence="2 3" key="1">
    <citation type="submission" date="2024-10" db="EMBL/GenBank/DDBJ databases">
        <title>The Natural Products Discovery Center: Release of the First 8490 Sequenced Strains for Exploring Actinobacteria Biosynthetic Diversity.</title>
        <authorList>
            <person name="Kalkreuter E."/>
            <person name="Kautsar S.A."/>
            <person name="Yang D."/>
            <person name="Bader C.D."/>
            <person name="Teijaro C.N."/>
            <person name="Fluegel L."/>
            <person name="Davis C.M."/>
            <person name="Simpson J.R."/>
            <person name="Lauterbach L."/>
            <person name="Steele A.D."/>
            <person name="Gui C."/>
            <person name="Meng S."/>
            <person name="Li G."/>
            <person name="Viehrig K."/>
            <person name="Ye F."/>
            <person name="Su P."/>
            <person name="Kiefer A.F."/>
            <person name="Nichols A."/>
            <person name="Cepeda A.J."/>
            <person name="Yan W."/>
            <person name="Fan B."/>
            <person name="Jiang Y."/>
            <person name="Adhikari A."/>
            <person name="Zheng C.-J."/>
            <person name="Schuster L."/>
            <person name="Cowan T.M."/>
            <person name="Smanski M.J."/>
            <person name="Chevrette M.G."/>
            <person name="De Carvalho L.P.S."/>
            <person name="Shen B."/>
        </authorList>
    </citation>
    <scope>NUCLEOTIDE SEQUENCE [LARGE SCALE GENOMIC DNA]</scope>
    <source>
        <strain evidence="2 3">NPDC000087</strain>
    </source>
</reference>
<organism evidence="2 3">
    <name type="scientific">Paractinoplanes globisporus</name>
    <dbReference type="NCBI Taxonomy" id="113565"/>
    <lineage>
        <taxon>Bacteria</taxon>
        <taxon>Bacillati</taxon>
        <taxon>Actinomycetota</taxon>
        <taxon>Actinomycetes</taxon>
        <taxon>Micromonosporales</taxon>
        <taxon>Micromonosporaceae</taxon>
        <taxon>Paractinoplanes</taxon>
    </lineage>
</organism>
<dbReference type="InterPro" id="IPR012312">
    <property type="entry name" value="Hemerythrin-like"/>
</dbReference>
<protein>
    <submittedName>
        <fullName evidence="2">Hemerythrin domain-containing protein</fullName>
    </submittedName>
</protein>
<keyword evidence="3" id="KW-1185">Reference proteome</keyword>
<comment type="caution">
    <text evidence="2">The sequence shown here is derived from an EMBL/GenBank/DDBJ whole genome shotgun (WGS) entry which is preliminary data.</text>
</comment>
<dbReference type="Proteomes" id="UP001602245">
    <property type="component" value="Unassembled WGS sequence"/>
</dbReference>
<dbReference type="Pfam" id="PF01814">
    <property type="entry name" value="Hemerythrin"/>
    <property type="match status" value="1"/>
</dbReference>
<accession>A0ABW6WAX4</accession>
<name>A0ABW6WAX4_9ACTN</name>
<evidence type="ECO:0000313" key="3">
    <source>
        <dbReference type="Proteomes" id="UP001602245"/>
    </source>
</evidence>
<sequence length="146" mass="16199">MILPDAVDVLRREHEEIRRLCAAVRGAERNRKKYPLAALQQAVHLHELAERSVAHPAVRNSGPDGDAVALACQVEGERLDRSLAELGRLGVEHPAFDERFAALSGALLSHAAHEERDEFPLLRRYVPADRLHMMAGAMQDVRIMAG</sequence>
<dbReference type="EMBL" id="JBIAZU010000002">
    <property type="protein sequence ID" value="MFF5289645.1"/>
    <property type="molecule type" value="Genomic_DNA"/>
</dbReference>
<dbReference type="PANTHER" id="PTHR35585">
    <property type="entry name" value="HHE DOMAIN PROTEIN (AFU_ORTHOLOGUE AFUA_4G00730)"/>
    <property type="match status" value="1"/>
</dbReference>
<feature type="domain" description="Hemerythrin-like" evidence="1">
    <location>
        <begin position="6"/>
        <end position="122"/>
    </location>
</feature>
<dbReference type="PANTHER" id="PTHR35585:SF1">
    <property type="entry name" value="HHE DOMAIN PROTEIN (AFU_ORTHOLOGUE AFUA_4G00730)"/>
    <property type="match status" value="1"/>
</dbReference>